<dbReference type="InterPro" id="IPR050109">
    <property type="entry name" value="HTH-type_TetR-like_transc_reg"/>
</dbReference>
<dbReference type="InterPro" id="IPR001647">
    <property type="entry name" value="HTH_TetR"/>
</dbReference>
<gene>
    <name evidence="4" type="ORF">EHQ58_03400</name>
</gene>
<organism evidence="4 5">
    <name type="scientific">Leptospira ognonensis</name>
    <dbReference type="NCBI Taxonomy" id="2484945"/>
    <lineage>
        <taxon>Bacteria</taxon>
        <taxon>Pseudomonadati</taxon>
        <taxon>Spirochaetota</taxon>
        <taxon>Spirochaetia</taxon>
        <taxon>Leptospirales</taxon>
        <taxon>Leptospiraceae</taxon>
        <taxon>Leptospira</taxon>
    </lineage>
</organism>
<comment type="caution">
    <text evidence="4">The sequence shown here is derived from an EMBL/GenBank/DDBJ whole genome shotgun (WGS) entry which is preliminary data.</text>
</comment>
<dbReference type="PRINTS" id="PR00455">
    <property type="entry name" value="HTHTETR"/>
</dbReference>
<dbReference type="GO" id="GO:0000976">
    <property type="term" value="F:transcription cis-regulatory region binding"/>
    <property type="evidence" value="ECO:0007669"/>
    <property type="project" value="TreeGrafter"/>
</dbReference>
<dbReference type="PANTHER" id="PTHR30055:SF178">
    <property type="entry name" value="POSSIBLE TRANSCRIPTIONAL REGULATORY PROTEIN"/>
    <property type="match status" value="1"/>
</dbReference>
<dbReference type="InterPro" id="IPR041483">
    <property type="entry name" value="TetR_C_34"/>
</dbReference>
<accession>A0A4R9K7G4</accession>
<protein>
    <submittedName>
        <fullName evidence="4">TetR/AcrR family transcriptional regulator</fullName>
    </submittedName>
</protein>
<evidence type="ECO:0000313" key="5">
    <source>
        <dbReference type="Proteomes" id="UP000297693"/>
    </source>
</evidence>
<reference evidence="4" key="1">
    <citation type="journal article" date="2019" name="PLoS Negl. Trop. Dis.">
        <title>Revisiting the worldwide diversity of Leptospira species in the environment.</title>
        <authorList>
            <person name="Vincent A.T."/>
            <person name="Schiettekatte O."/>
            <person name="Bourhy P."/>
            <person name="Veyrier F.J."/>
            <person name="Picardeau M."/>
        </authorList>
    </citation>
    <scope>NUCLEOTIDE SEQUENCE [LARGE SCALE GENOMIC DNA]</scope>
    <source>
        <strain evidence="4">201702476</strain>
    </source>
</reference>
<dbReference type="Pfam" id="PF17929">
    <property type="entry name" value="TetR_C_34"/>
    <property type="match status" value="1"/>
</dbReference>
<sequence>MVNQKRAVLVKDKLTKRTNIIQAAANLLSRKDLADLSMDAVAKKARVAKGTLYLYFPTKEDLALSVHIFDYQLWFKDLSEYLDLDLKDTFDFQEWFVQSIVKHPRFIKLLPIVPTILEKNASYETIKEYKYELLNQLGLILSRLTTRLGFKKEEDTFMFMMQCHAIAIGAWSHGFPSATVKQVLNEADLKVFLIDYVSFVKSSIDILQKGYREKL</sequence>
<name>A0A4R9K7G4_9LEPT</name>
<dbReference type="Pfam" id="PF00440">
    <property type="entry name" value="TetR_N"/>
    <property type="match status" value="1"/>
</dbReference>
<dbReference type="PANTHER" id="PTHR30055">
    <property type="entry name" value="HTH-TYPE TRANSCRIPTIONAL REGULATOR RUTR"/>
    <property type="match status" value="1"/>
</dbReference>
<keyword evidence="1 2" id="KW-0238">DNA-binding</keyword>
<dbReference type="Gene3D" id="1.10.357.10">
    <property type="entry name" value="Tetracycline Repressor, domain 2"/>
    <property type="match status" value="1"/>
</dbReference>
<dbReference type="PROSITE" id="PS50977">
    <property type="entry name" value="HTH_TETR_2"/>
    <property type="match status" value="1"/>
</dbReference>
<proteinExistence type="predicted"/>
<evidence type="ECO:0000256" key="2">
    <source>
        <dbReference type="PROSITE-ProRule" id="PRU00335"/>
    </source>
</evidence>
<dbReference type="GO" id="GO:0003700">
    <property type="term" value="F:DNA-binding transcription factor activity"/>
    <property type="evidence" value="ECO:0007669"/>
    <property type="project" value="TreeGrafter"/>
</dbReference>
<evidence type="ECO:0000256" key="1">
    <source>
        <dbReference type="ARBA" id="ARBA00023125"/>
    </source>
</evidence>
<evidence type="ECO:0000313" key="4">
    <source>
        <dbReference type="EMBL" id="TGL62259.1"/>
    </source>
</evidence>
<feature type="domain" description="HTH tetR-type" evidence="3">
    <location>
        <begin position="14"/>
        <end position="74"/>
    </location>
</feature>
<dbReference type="InterPro" id="IPR009057">
    <property type="entry name" value="Homeodomain-like_sf"/>
</dbReference>
<keyword evidence="5" id="KW-1185">Reference proteome</keyword>
<dbReference type="Proteomes" id="UP000297693">
    <property type="component" value="Unassembled WGS sequence"/>
</dbReference>
<dbReference type="OrthoDB" id="268339at2"/>
<dbReference type="SUPFAM" id="SSF46689">
    <property type="entry name" value="Homeodomain-like"/>
    <property type="match status" value="1"/>
</dbReference>
<dbReference type="EMBL" id="RQGD01000010">
    <property type="protein sequence ID" value="TGL62259.1"/>
    <property type="molecule type" value="Genomic_DNA"/>
</dbReference>
<dbReference type="AlphaFoldDB" id="A0A4R9K7G4"/>
<evidence type="ECO:0000259" key="3">
    <source>
        <dbReference type="PROSITE" id="PS50977"/>
    </source>
</evidence>
<feature type="DNA-binding region" description="H-T-H motif" evidence="2">
    <location>
        <begin position="37"/>
        <end position="56"/>
    </location>
</feature>